<keyword evidence="2" id="KW-0732">Signal</keyword>
<feature type="chain" id="PRO_5019284854" evidence="2">
    <location>
        <begin position="28"/>
        <end position="347"/>
    </location>
</feature>
<dbReference type="Proteomes" id="UP000291116">
    <property type="component" value="Unassembled WGS sequence"/>
</dbReference>
<dbReference type="AlphaFoldDB" id="A0A448Z023"/>
<sequence length="347" mass="40773">MHFRISTWSAIFAASSLLVAAPLPCDAFVPSAGQAPSASTRTRLYYTMPDVTNMKAREIRQELESYGINTTTLFDKREFEEALIEARRHYESTINDVMSSNRPKKKKVQTTRRKTVNYQRGRHKDERIYTSDVNTGPQYHQPQQPQQQQRRQQQARPNRRRQYQAAPDPMGGFHTYPNQRPQNNGRGRRRPGNEWFEEDPLFKHEAERNQFHRDQPHQQQHYEEYEVGARHSRQQQQQQQQRARATYNDPSVEMKYQVALQESYTMKVEDLQQELNSRGISTQYCMVFKDFCVEYAKAIAENRQKVVANDEVPGEGEGPGFFGDDEGDYDPTYRDVVMQKYDPSMWI</sequence>
<gene>
    <name evidence="3" type="ORF">PSNMU_V1.4_AUG-EV-PASAV3_0022210</name>
</gene>
<feature type="signal peptide" evidence="2">
    <location>
        <begin position="1"/>
        <end position="27"/>
    </location>
</feature>
<feature type="region of interest" description="Disordered" evidence="1">
    <location>
        <begin position="226"/>
        <end position="248"/>
    </location>
</feature>
<evidence type="ECO:0000256" key="1">
    <source>
        <dbReference type="SAM" id="MobiDB-lite"/>
    </source>
</evidence>
<evidence type="ECO:0000313" key="4">
    <source>
        <dbReference type="Proteomes" id="UP000291116"/>
    </source>
</evidence>
<feature type="compositionally biased region" description="Low complexity" evidence="1">
    <location>
        <begin position="137"/>
        <end position="156"/>
    </location>
</feature>
<protein>
    <submittedName>
        <fullName evidence="3">Uncharacterized protein</fullName>
    </submittedName>
</protein>
<feature type="compositionally biased region" description="Basic residues" evidence="1">
    <location>
        <begin position="102"/>
        <end position="115"/>
    </location>
</feature>
<accession>A0A448Z023</accession>
<evidence type="ECO:0000313" key="3">
    <source>
        <dbReference type="EMBL" id="VEU35447.1"/>
    </source>
</evidence>
<evidence type="ECO:0000256" key="2">
    <source>
        <dbReference type="SAM" id="SignalP"/>
    </source>
</evidence>
<dbReference type="EMBL" id="CAACVS010000059">
    <property type="protein sequence ID" value="VEU35447.1"/>
    <property type="molecule type" value="Genomic_DNA"/>
</dbReference>
<keyword evidence="4" id="KW-1185">Reference proteome</keyword>
<name>A0A448Z023_9STRA</name>
<feature type="region of interest" description="Disordered" evidence="1">
    <location>
        <begin position="95"/>
        <end position="194"/>
    </location>
</feature>
<proteinExistence type="predicted"/>
<dbReference type="OrthoDB" id="48367at2759"/>
<organism evidence="3 4">
    <name type="scientific">Pseudo-nitzschia multistriata</name>
    <dbReference type="NCBI Taxonomy" id="183589"/>
    <lineage>
        <taxon>Eukaryota</taxon>
        <taxon>Sar</taxon>
        <taxon>Stramenopiles</taxon>
        <taxon>Ochrophyta</taxon>
        <taxon>Bacillariophyta</taxon>
        <taxon>Bacillariophyceae</taxon>
        <taxon>Bacillariophycidae</taxon>
        <taxon>Bacillariales</taxon>
        <taxon>Bacillariaceae</taxon>
        <taxon>Pseudo-nitzschia</taxon>
    </lineage>
</organism>
<reference evidence="3 4" key="1">
    <citation type="submission" date="2019-01" db="EMBL/GenBank/DDBJ databases">
        <authorList>
            <person name="Ferrante I. M."/>
        </authorList>
    </citation>
    <scope>NUCLEOTIDE SEQUENCE [LARGE SCALE GENOMIC DNA]</scope>
    <source>
        <strain evidence="3 4">B856</strain>
    </source>
</reference>